<proteinExistence type="inferred from homology"/>
<feature type="transmembrane region" description="Helical" evidence="8">
    <location>
        <begin position="290"/>
        <end position="311"/>
    </location>
</feature>
<dbReference type="PROSITE" id="PS50850">
    <property type="entry name" value="MFS"/>
    <property type="match status" value="1"/>
</dbReference>
<evidence type="ECO:0000313" key="11">
    <source>
        <dbReference type="Proteomes" id="UP001178662"/>
    </source>
</evidence>
<dbReference type="PANTHER" id="PTHR42718">
    <property type="entry name" value="MAJOR FACILITATOR SUPERFAMILY MULTIDRUG TRANSPORTER MFSC"/>
    <property type="match status" value="1"/>
</dbReference>
<dbReference type="GO" id="GO:0022857">
    <property type="term" value="F:transmembrane transporter activity"/>
    <property type="evidence" value="ECO:0007669"/>
    <property type="project" value="InterPro"/>
</dbReference>
<keyword evidence="6 8" id="KW-1133">Transmembrane helix</keyword>
<dbReference type="InterPro" id="IPR011701">
    <property type="entry name" value="MFS"/>
</dbReference>
<feature type="transmembrane region" description="Helical" evidence="8">
    <location>
        <begin position="179"/>
        <end position="199"/>
    </location>
</feature>
<evidence type="ECO:0000259" key="9">
    <source>
        <dbReference type="PROSITE" id="PS50850"/>
    </source>
</evidence>
<feature type="transmembrane region" description="Helical" evidence="8">
    <location>
        <begin position="251"/>
        <end position="269"/>
    </location>
</feature>
<dbReference type="Proteomes" id="UP001178662">
    <property type="component" value="Chromosome"/>
</dbReference>
<evidence type="ECO:0000256" key="8">
    <source>
        <dbReference type="SAM" id="Phobius"/>
    </source>
</evidence>
<dbReference type="Gene3D" id="1.20.1250.20">
    <property type="entry name" value="MFS general substrate transporter like domains"/>
    <property type="match status" value="1"/>
</dbReference>
<sequence>MSSQSTHEAPAEDVSITKLLVPLIAIIVGIFMVILDGTAVNVALPKFLTTFSTPDKMLSYSVVQWTVIGYALAQAAVIPLAGWLSDRFGAKRVFLISIGLFTISSVLCALANTIEMLIAFRIIQGLGGGVVAPIAMAFVYRLAPPSKVGAMMGMMGVPILLAPALGPVLAGWLVEYHSWEWIFLLNLPIGIIGIIMGIRSLPNIARQAVPSLDRLGMILGPLAFAALVYGVSSGGIDLETGESTWTNMETIVGIGVGAVALVLFIIVELRKRDPLLELRVFRSGNFTKGIIVQWVSQIAMFGTLFLVPLFLQQAQGYTPFETGMIMLPQALASGLFMPIGGKLSDRYGARPLVIAGMIITTGAAILLANITGDVSKLQVMIPLTMLGAGMGLFMMPLNTHLIQSAPQNLVGRVTSLTNAAQQVMMSFAIAVLTTLSVTRMQEVMIADQMQKPDAHAYASGFGYAFFILIFIAVVGGILGLMLTKPAKLEGDSNNKADLHTMVG</sequence>
<name>A0AA95EZC6_9BACL</name>
<dbReference type="InterPro" id="IPR020846">
    <property type="entry name" value="MFS_dom"/>
</dbReference>
<feature type="transmembrane region" description="Helical" evidence="8">
    <location>
        <begin position="118"/>
        <end position="140"/>
    </location>
</feature>
<feature type="domain" description="Major facilitator superfamily (MFS) profile" evidence="9">
    <location>
        <begin position="22"/>
        <end position="487"/>
    </location>
</feature>
<feature type="transmembrane region" description="Helical" evidence="8">
    <location>
        <begin position="423"/>
        <end position="441"/>
    </location>
</feature>
<feature type="transmembrane region" description="Helical" evidence="8">
    <location>
        <begin position="211"/>
        <end position="231"/>
    </location>
</feature>
<feature type="transmembrane region" description="Helical" evidence="8">
    <location>
        <begin position="377"/>
        <end position="402"/>
    </location>
</feature>
<dbReference type="CDD" id="cd17503">
    <property type="entry name" value="MFS_LmrB_MDR_like"/>
    <property type="match status" value="1"/>
</dbReference>
<feature type="transmembrane region" description="Helical" evidence="8">
    <location>
        <begin position="62"/>
        <end position="81"/>
    </location>
</feature>
<dbReference type="PRINTS" id="PR01036">
    <property type="entry name" value="TCRTETB"/>
</dbReference>
<dbReference type="Pfam" id="PF07690">
    <property type="entry name" value="MFS_1"/>
    <property type="match status" value="1"/>
</dbReference>
<evidence type="ECO:0000256" key="2">
    <source>
        <dbReference type="ARBA" id="ARBA00008537"/>
    </source>
</evidence>
<dbReference type="AlphaFoldDB" id="A0AA95EZC6"/>
<protein>
    <submittedName>
        <fullName evidence="10">MDR family MFS transporter</fullName>
    </submittedName>
</protein>
<dbReference type="Gene3D" id="1.20.1720.10">
    <property type="entry name" value="Multidrug resistance protein D"/>
    <property type="match status" value="1"/>
</dbReference>
<feature type="transmembrane region" description="Helical" evidence="8">
    <location>
        <begin position="20"/>
        <end position="42"/>
    </location>
</feature>
<evidence type="ECO:0000256" key="3">
    <source>
        <dbReference type="ARBA" id="ARBA00022448"/>
    </source>
</evidence>
<dbReference type="InterPro" id="IPR036259">
    <property type="entry name" value="MFS_trans_sf"/>
</dbReference>
<feature type="transmembrane region" description="Helical" evidence="8">
    <location>
        <begin position="152"/>
        <end position="173"/>
    </location>
</feature>
<accession>A0AA95EZC6</accession>
<feature type="transmembrane region" description="Helical" evidence="8">
    <location>
        <begin position="93"/>
        <end position="112"/>
    </location>
</feature>
<dbReference type="NCBIfam" id="TIGR00711">
    <property type="entry name" value="efflux_EmrB"/>
    <property type="match status" value="1"/>
</dbReference>
<keyword evidence="5 8" id="KW-0812">Transmembrane</keyword>
<dbReference type="PANTHER" id="PTHR42718:SF9">
    <property type="entry name" value="MAJOR FACILITATOR SUPERFAMILY MULTIDRUG TRANSPORTER MFSC"/>
    <property type="match status" value="1"/>
</dbReference>
<feature type="transmembrane region" description="Helical" evidence="8">
    <location>
        <begin position="323"/>
        <end position="340"/>
    </location>
</feature>
<gene>
    <name evidence="10" type="ORF">P0Y55_01560</name>
</gene>
<comment type="subcellular location">
    <subcellularLocation>
        <location evidence="1">Cell membrane</location>
        <topology evidence="1">Multi-pass membrane protein</topology>
    </subcellularLocation>
</comment>
<keyword evidence="11" id="KW-1185">Reference proteome</keyword>
<evidence type="ECO:0000256" key="5">
    <source>
        <dbReference type="ARBA" id="ARBA00022692"/>
    </source>
</evidence>
<dbReference type="SUPFAM" id="SSF103473">
    <property type="entry name" value="MFS general substrate transporter"/>
    <property type="match status" value="1"/>
</dbReference>
<dbReference type="EMBL" id="CP119317">
    <property type="protein sequence ID" value="WEK54792.1"/>
    <property type="molecule type" value="Genomic_DNA"/>
</dbReference>
<keyword evidence="4" id="KW-1003">Cell membrane</keyword>
<reference evidence="10" key="1">
    <citation type="submission" date="2023-03" db="EMBL/GenBank/DDBJ databases">
        <title>Andean soil-derived lignocellulolytic bacterial consortium as a source of novel taxa and putative plastic-active enzymes.</title>
        <authorList>
            <person name="Diaz-Garcia L."/>
            <person name="Chuvochina M."/>
            <person name="Feuerriegel G."/>
            <person name="Bunk B."/>
            <person name="Sproer C."/>
            <person name="Streit W.R."/>
            <person name="Rodriguez L.M."/>
            <person name="Overmann J."/>
            <person name="Jimenez D.J."/>
        </authorList>
    </citation>
    <scope>NUCLEOTIDE SEQUENCE</scope>
    <source>
        <strain evidence="10">MAG 2441</strain>
    </source>
</reference>
<keyword evidence="3" id="KW-0813">Transport</keyword>
<evidence type="ECO:0000256" key="7">
    <source>
        <dbReference type="ARBA" id="ARBA00023136"/>
    </source>
</evidence>
<dbReference type="GO" id="GO:0005886">
    <property type="term" value="C:plasma membrane"/>
    <property type="evidence" value="ECO:0007669"/>
    <property type="project" value="UniProtKB-SubCell"/>
</dbReference>
<keyword evidence="7 8" id="KW-0472">Membrane</keyword>
<organism evidence="10 11">
    <name type="scientific">Candidatus Cohnella colombiensis</name>
    <dbReference type="NCBI Taxonomy" id="3121368"/>
    <lineage>
        <taxon>Bacteria</taxon>
        <taxon>Bacillati</taxon>
        <taxon>Bacillota</taxon>
        <taxon>Bacilli</taxon>
        <taxon>Bacillales</taxon>
        <taxon>Paenibacillaceae</taxon>
        <taxon>Cohnella</taxon>
    </lineage>
</organism>
<dbReference type="InterPro" id="IPR004638">
    <property type="entry name" value="EmrB-like"/>
</dbReference>
<comment type="similarity">
    <text evidence="2">Belongs to the major facilitator superfamily. EmrB family.</text>
</comment>
<evidence type="ECO:0000256" key="1">
    <source>
        <dbReference type="ARBA" id="ARBA00004651"/>
    </source>
</evidence>
<evidence type="ECO:0000256" key="6">
    <source>
        <dbReference type="ARBA" id="ARBA00022989"/>
    </source>
</evidence>
<feature type="transmembrane region" description="Helical" evidence="8">
    <location>
        <begin position="461"/>
        <end position="482"/>
    </location>
</feature>
<evidence type="ECO:0000256" key="4">
    <source>
        <dbReference type="ARBA" id="ARBA00022475"/>
    </source>
</evidence>
<feature type="transmembrane region" description="Helical" evidence="8">
    <location>
        <begin position="352"/>
        <end position="371"/>
    </location>
</feature>
<evidence type="ECO:0000313" key="10">
    <source>
        <dbReference type="EMBL" id="WEK54792.1"/>
    </source>
</evidence>